<dbReference type="PANTHER" id="PTHR43576:SF3">
    <property type="entry name" value="ALPHA-L-ARABINOFURANOSIDASE C"/>
    <property type="match status" value="1"/>
</dbReference>
<keyword evidence="2" id="KW-0378">Hydrolase</keyword>
<dbReference type="GO" id="GO:0046373">
    <property type="term" value="P:L-arabinose metabolic process"/>
    <property type="evidence" value="ECO:0007669"/>
    <property type="project" value="InterPro"/>
</dbReference>
<feature type="domain" description="Alpha-L-arabinofuranosidase C-terminal" evidence="1">
    <location>
        <begin position="1"/>
        <end position="160"/>
    </location>
</feature>
<dbReference type="EMBL" id="VSSQ01096952">
    <property type="protein sequence ID" value="MPN40502.1"/>
    <property type="molecule type" value="Genomic_DNA"/>
</dbReference>
<protein>
    <submittedName>
        <fullName evidence="2">Intracellular exo-alpha-(1-&gt;5)-L-arabinofuranosidase</fullName>
        <ecNumber evidence="2">3.2.1.55</ecNumber>
    </submittedName>
</protein>
<dbReference type="Gene3D" id="3.20.20.80">
    <property type="entry name" value="Glycosidases"/>
    <property type="match status" value="1"/>
</dbReference>
<dbReference type="InterPro" id="IPR013780">
    <property type="entry name" value="Glyco_hydro_b"/>
</dbReference>
<sequence length="169" mass="18686">MLITLLHNADRVKIACLAQLVNVIAPIMTSERGCWAQTTYWPFLYTSLYGRGTSLRPILKSPQYSSAEFDNVPFIDAAAVEGEDGSLTIFALNRSSDSDFQLSCDLRAFAGLRFDTHIVLHHEDIAATNTEAAPNTVAPVTRHECAQLDGRFTPVLPALSWNVIRFMKG</sequence>
<dbReference type="PANTHER" id="PTHR43576">
    <property type="entry name" value="ALPHA-L-ARABINOFURANOSIDASE C-RELATED"/>
    <property type="match status" value="1"/>
</dbReference>
<evidence type="ECO:0000259" key="1">
    <source>
        <dbReference type="SMART" id="SM00813"/>
    </source>
</evidence>
<accession>A0A645HPW1</accession>
<reference evidence="2" key="1">
    <citation type="submission" date="2019-08" db="EMBL/GenBank/DDBJ databases">
        <authorList>
            <person name="Kucharzyk K."/>
            <person name="Murdoch R.W."/>
            <person name="Higgins S."/>
            <person name="Loffler F."/>
        </authorList>
    </citation>
    <scope>NUCLEOTIDE SEQUENCE</scope>
</reference>
<dbReference type="Pfam" id="PF06964">
    <property type="entry name" value="Alpha-L-AF_C"/>
    <property type="match status" value="1"/>
</dbReference>
<dbReference type="Gene3D" id="2.60.40.1180">
    <property type="entry name" value="Golgi alpha-mannosidase II"/>
    <property type="match status" value="1"/>
</dbReference>
<dbReference type="SMART" id="SM00813">
    <property type="entry name" value="Alpha-L-AF_C"/>
    <property type="match status" value="1"/>
</dbReference>
<evidence type="ECO:0000313" key="2">
    <source>
        <dbReference type="EMBL" id="MPN40502.1"/>
    </source>
</evidence>
<organism evidence="2">
    <name type="scientific">bioreactor metagenome</name>
    <dbReference type="NCBI Taxonomy" id="1076179"/>
    <lineage>
        <taxon>unclassified sequences</taxon>
        <taxon>metagenomes</taxon>
        <taxon>ecological metagenomes</taxon>
    </lineage>
</organism>
<dbReference type="InterPro" id="IPR010720">
    <property type="entry name" value="Alpha-L-AF_C"/>
</dbReference>
<dbReference type="AlphaFoldDB" id="A0A645HPW1"/>
<dbReference type="GO" id="GO:0000272">
    <property type="term" value="P:polysaccharide catabolic process"/>
    <property type="evidence" value="ECO:0007669"/>
    <property type="project" value="TreeGrafter"/>
</dbReference>
<proteinExistence type="predicted"/>
<dbReference type="EC" id="3.2.1.55" evidence="2"/>
<dbReference type="SUPFAM" id="SSF51011">
    <property type="entry name" value="Glycosyl hydrolase domain"/>
    <property type="match status" value="1"/>
</dbReference>
<keyword evidence="2" id="KW-0326">Glycosidase</keyword>
<gene>
    <name evidence="2" type="primary">abfA_10</name>
    <name evidence="2" type="ORF">SDC9_188040</name>
</gene>
<comment type="caution">
    <text evidence="2">The sequence shown here is derived from an EMBL/GenBank/DDBJ whole genome shotgun (WGS) entry which is preliminary data.</text>
</comment>
<name>A0A645HPW1_9ZZZZ</name>
<dbReference type="GO" id="GO:0046556">
    <property type="term" value="F:alpha-L-arabinofuranosidase activity"/>
    <property type="evidence" value="ECO:0007669"/>
    <property type="project" value="UniProtKB-EC"/>
</dbReference>